<evidence type="ECO:0000313" key="3">
    <source>
        <dbReference type="Proteomes" id="UP001527925"/>
    </source>
</evidence>
<dbReference type="InterPro" id="IPR051604">
    <property type="entry name" value="Ergot_Alk_Oxidoreductase"/>
</dbReference>
<dbReference type="Pfam" id="PF05368">
    <property type="entry name" value="NmrA"/>
    <property type="match status" value="1"/>
</dbReference>
<gene>
    <name evidence="2" type="ORF">HK105_205270</name>
</gene>
<evidence type="ECO:0000313" key="2">
    <source>
        <dbReference type="EMBL" id="KAL2915164.1"/>
    </source>
</evidence>
<organism evidence="2 3">
    <name type="scientific">Polyrhizophydium stewartii</name>
    <dbReference type="NCBI Taxonomy" id="2732419"/>
    <lineage>
        <taxon>Eukaryota</taxon>
        <taxon>Fungi</taxon>
        <taxon>Fungi incertae sedis</taxon>
        <taxon>Chytridiomycota</taxon>
        <taxon>Chytridiomycota incertae sedis</taxon>
        <taxon>Chytridiomycetes</taxon>
        <taxon>Rhizophydiales</taxon>
        <taxon>Rhizophydiales incertae sedis</taxon>
        <taxon>Polyrhizophydium</taxon>
    </lineage>
</organism>
<keyword evidence="3" id="KW-1185">Reference proteome</keyword>
<dbReference type="PANTHER" id="PTHR43162">
    <property type="match status" value="1"/>
</dbReference>
<dbReference type="Gene3D" id="3.40.50.720">
    <property type="entry name" value="NAD(P)-binding Rossmann-like Domain"/>
    <property type="match status" value="1"/>
</dbReference>
<sequence length="291" mass="30929">MTGKVFVLGATGKVGQPLVRFLAAKGAAVTAYVRNPDKVASLAGVTAVKGDTQDLDAFAAAIQGHERLFLLSSNPLSAANEPKLATIAVQAGIKQIVKLSVIDASESEELGSIQNLHGAAEKGILAAAPGVAVTFLRPGYFLQNLLNNAAEIKHKGTITTAMGNAQVAHIDTTDIAEVVAVILTSPVDEYNRMSLTLTGPLARTWDEVADVITKTLERPVRISHVEPAALIALLVGFGLPRRSAWMFTHVQTLMRVKYTGNGYTSGNVEFVLGRKARSLEQFLDENRAAFA</sequence>
<reference evidence="2 3" key="1">
    <citation type="submission" date="2023-09" db="EMBL/GenBank/DDBJ databases">
        <title>Pangenome analysis of Batrachochytrium dendrobatidis and related Chytrids.</title>
        <authorList>
            <person name="Yacoub M.N."/>
            <person name="Stajich J.E."/>
            <person name="James T.Y."/>
        </authorList>
    </citation>
    <scope>NUCLEOTIDE SEQUENCE [LARGE SCALE GENOMIC DNA]</scope>
    <source>
        <strain evidence="2 3">JEL0888</strain>
    </source>
</reference>
<dbReference type="Gene3D" id="3.90.25.10">
    <property type="entry name" value="UDP-galactose 4-epimerase, domain 1"/>
    <property type="match status" value="1"/>
</dbReference>
<protein>
    <recommendedName>
        <fullName evidence="1">NmrA-like domain-containing protein</fullName>
    </recommendedName>
</protein>
<dbReference type="InterPro" id="IPR036291">
    <property type="entry name" value="NAD(P)-bd_dom_sf"/>
</dbReference>
<comment type="caution">
    <text evidence="2">The sequence shown here is derived from an EMBL/GenBank/DDBJ whole genome shotgun (WGS) entry which is preliminary data.</text>
</comment>
<name>A0ABR4N6Q8_9FUNG</name>
<accession>A0ABR4N6Q8</accession>
<evidence type="ECO:0000259" key="1">
    <source>
        <dbReference type="Pfam" id="PF05368"/>
    </source>
</evidence>
<dbReference type="SUPFAM" id="SSF51735">
    <property type="entry name" value="NAD(P)-binding Rossmann-fold domains"/>
    <property type="match status" value="1"/>
</dbReference>
<feature type="domain" description="NmrA-like" evidence="1">
    <location>
        <begin position="2"/>
        <end position="254"/>
    </location>
</feature>
<dbReference type="EMBL" id="JADGIZ020000026">
    <property type="protein sequence ID" value="KAL2915164.1"/>
    <property type="molecule type" value="Genomic_DNA"/>
</dbReference>
<dbReference type="PANTHER" id="PTHR43162:SF1">
    <property type="entry name" value="PRESTALK A DIFFERENTIATION PROTEIN A"/>
    <property type="match status" value="1"/>
</dbReference>
<dbReference type="InterPro" id="IPR008030">
    <property type="entry name" value="NmrA-like"/>
</dbReference>
<dbReference type="Proteomes" id="UP001527925">
    <property type="component" value="Unassembled WGS sequence"/>
</dbReference>
<proteinExistence type="predicted"/>